<dbReference type="Pfam" id="PF11575">
    <property type="entry name" value="FhuF_C"/>
    <property type="match status" value="1"/>
</dbReference>
<proteinExistence type="predicted"/>
<organism evidence="2 3">
    <name type="scientific">Wenjunlia vitaminophila</name>
    <name type="common">Streptomyces vitaminophilus</name>
    <dbReference type="NCBI Taxonomy" id="76728"/>
    <lineage>
        <taxon>Bacteria</taxon>
        <taxon>Bacillati</taxon>
        <taxon>Actinomycetota</taxon>
        <taxon>Actinomycetes</taxon>
        <taxon>Kitasatosporales</taxon>
        <taxon>Streptomycetaceae</taxon>
        <taxon>Wenjunlia</taxon>
    </lineage>
</organism>
<dbReference type="STRING" id="76728.AQ490_00740"/>
<dbReference type="EMBL" id="LLZU01000001">
    <property type="protein sequence ID" value="KRV51328.1"/>
    <property type="molecule type" value="Genomic_DNA"/>
</dbReference>
<dbReference type="OrthoDB" id="5181364at2"/>
<gene>
    <name evidence="2" type="ORF">AQ490_00740</name>
</gene>
<dbReference type="Proteomes" id="UP000050867">
    <property type="component" value="Unassembled WGS sequence"/>
</dbReference>
<evidence type="ECO:0000313" key="3">
    <source>
        <dbReference type="Proteomes" id="UP000050867"/>
    </source>
</evidence>
<comment type="caution">
    <text evidence="2">The sequence shown here is derived from an EMBL/GenBank/DDBJ whole genome shotgun (WGS) entry which is preliminary data.</text>
</comment>
<sequence>MPFVDCYARLSSAFPGLRVHQGPPRSGGGWTPSTALAEDAGALDALIALEAADGERLYGTPLRPDVAASFALHRYAWPACLLMSVPWFLDRRVPRLPPERVSVNRSEHRMTVEIREFSCLPGDPAARLPGARVVPDEEALRGALRAAVAEHLEPLLAAFRPRMRRGPRALWGMATDELIESLWYLGHLFNEEDRAAAALAALLPGRTPPFVGNADLQPAPTPSGAYPQHARTRLSCCLYYTLRPEEVCATCPRSCESQRSERLVAS</sequence>
<dbReference type="GO" id="GO:0051537">
    <property type="term" value="F:2 iron, 2 sulfur cluster binding"/>
    <property type="evidence" value="ECO:0007669"/>
    <property type="project" value="InterPro"/>
</dbReference>
<dbReference type="InterPro" id="IPR024726">
    <property type="entry name" value="FhuF_C"/>
</dbReference>
<dbReference type="AlphaFoldDB" id="A0A0T6LZE7"/>
<feature type="domain" description="Ferric siderophore reductase C-terminal" evidence="1">
    <location>
        <begin position="233"/>
        <end position="253"/>
    </location>
</feature>
<name>A0A0T6LZE7_WENVI</name>
<reference evidence="2" key="1">
    <citation type="submission" date="2015-10" db="EMBL/GenBank/DDBJ databases">
        <title>Draft genome sequence of pyrrolomycin-producing Streptomyces vitaminophilus.</title>
        <authorList>
            <person name="Graham D.E."/>
            <person name="Mahan K.M."/>
            <person name="Klingeman D.M."/>
            <person name="Hettich R.L."/>
            <person name="Parry R.J."/>
        </authorList>
    </citation>
    <scope>NUCLEOTIDE SEQUENCE [LARGE SCALE GENOMIC DNA]</scope>
    <source>
        <strain evidence="2">ATCC 31673</strain>
    </source>
</reference>
<keyword evidence="3" id="KW-1185">Reference proteome</keyword>
<accession>A0A0T6LZE7</accession>
<protein>
    <submittedName>
        <fullName evidence="2">Iron-sulfur protein</fullName>
    </submittedName>
</protein>
<dbReference type="RefSeq" id="WP_026220048.1">
    <property type="nucleotide sequence ID" value="NZ_LLZU01000001.1"/>
</dbReference>
<evidence type="ECO:0000259" key="1">
    <source>
        <dbReference type="Pfam" id="PF11575"/>
    </source>
</evidence>
<evidence type="ECO:0000313" key="2">
    <source>
        <dbReference type="EMBL" id="KRV51328.1"/>
    </source>
</evidence>
<dbReference type="eggNOG" id="COG4114">
    <property type="taxonomic scope" value="Bacteria"/>
</dbReference>